<accession>X0WX51</accession>
<comment type="caution">
    <text evidence="4">The sequence shown here is derived from an EMBL/GenBank/DDBJ whole genome shotgun (WGS) entry which is preliminary data.</text>
</comment>
<dbReference type="EMBL" id="BARS01049007">
    <property type="protein sequence ID" value="GAG28993.1"/>
    <property type="molecule type" value="Genomic_DNA"/>
</dbReference>
<feature type="non-terminal residue" evidence="4">
    <location>
        <position position="1"/>
    </location>
</feature>
<dbReference type="PANTHER" id="PTHR11705:SF145">
    <property type="entry name" value="PEPTIDASE M14 CARBOXYPEPTIDASE A DOMAIN-CONTAINING PROTEIN"/>
    <property type="match status" value="1"/>
</dbReference>
<dbReference type="Gene3D" id="3.40.630.10">
    <property type="entry name" value="Zn peptidases"/>
    <property type="match status" value="1"/>
</dbReference>
<evidence type="ECO:0000313" key="4">
    <source>
        <dbReference type="EMBL" id="GAG28993.1"/>
    </source>
</evidence>
<evidence type="ECO:0000259" key="3">
    <source>
        <dbReference type="Pfam" id="PF00246"/>
    </source>
</evidence>
<comment type="cofactor">
    <cofactor evidence="1">
        <name>Zn(2+)</name>
        <dbReference type="ChEBI" id="CHEBI:29105"/>
    </cofactor>
</comment>
<dbReference type="InterPro" id="IPR000834">
    <property type="entry name" value="Peptidase_M14"/>
</dbReference>
<evidence type="ECO:0000256" key="1">
    <source>
        <dbReference type="ARBA" id="ARBA00001947"/>
    </source>
</evidence>
<dbReference type="Pfam" id="PF00246">
    <property type="entry name" value="Peptidase_M14"/>
    <property type="match status" value="1"/>
</dbReference>
<dbReference type="GO" id="GO:0005615">
    <property type="term" value="C:extracellular space"/>
    <property type="evidence" value="ECO:0007669"/>
    <property type="project" value="TreeGrafter"/>
</dbReference>
<dbReference type="SUPFAM" id="SSF53187">
    <property type="entry name" value="Zn-dependent exopeptidases"/>
    <property type="match status" value="1"/>
</dbReference>
<dbReference type="GO" id="GO:0006508">
    <property type="term" value="P:proteolysis"/>
    <property type="evidence" value="ECO:0007669"/>
    <property type="project" value="InterPro"/>
</dbReference>
<dbReference type="AlphaFoldDB" id="X0WX51"/>
<comment type="similarity">
    <text evidence="2">Belongs to the peptidase M14 family.</text>
</comment>
<dbReference type="PANTHER" id="PTHR11705">
    <property type="entry name" value="PROTEASE FAMILY M14 CARBOXYPEPTIDASE A,B"/>
    <property type="match status" value="1"/>
</dbReference>
<dbReference type="GO" id="GO:0004181">
    <property type="term" value="F:metallocarboxypeptidase activity"/>
    <property type="evidence" value="ECO:0007669"/>
    <property type="project" value="InterPro"/>
</dbReference>
<organism evidence="4">
    <name type="scientific">marine sediment metagenome</name>
    <dbReference type="NCBI Taxonomy" id="412755"/>
    <lineage>
        <taxon>unclassified sequences</taxon>
        <taxon>metagenomes</taxon>
        <taxon>ecological metagenomes</taxon>
    </lineage>
</organism>
<gene>
    <name evidence="4" type="ORF">S01H1_73347</name>
</gene>
<dbReference type="GO" id="GO:0008270">
    <property type="term" value="F:zinc ion binding"/>
    <property type="evidence" value="ECO:0007669"/>
    <property type="project" value="InterPro"/>
</dbReference>
<proteinExistence type="inferred from homology"/>
<feature type="domain" description="Peptidase M14" evidence="3">
    <location>
        <begin position="39"/>
        <end position="173"/>
    </location>
</feature>
<protein>
    <recommendedName>
        <fullName evidence="3">Peptidase M14 domain-containing protein</fullName>
    </recommendedName>
</protein>
<sequence>QGSETKPLQNPSINVPAEWLTKAERTEFRQTPRYDEAVAFCRRLAEASEWIEYRSFGKSGEGRELPLLIASKERVFTPQAARAAKKLVVLVQSCIHPGECAGKDASLMLLRDMAIGRTRSVLLDRVVLLVMPIFNPDGHERFGPYSRINQNGPEAMGWRVTSRNLNLNRDYMKADAVEMRAWLTVWNAWRPDLHFDNHTTDGGDWQYDVTFSADTHAVAAPPVAQWLDEVLMPDLFRTLEVD</sequence>
<name>X0WX51_9ZZZZ</name>
<reference evidence="4" key="1">
    <citation type="journal article" date="2014" name="Front. Microbiol.">
        <title>High frequency of phylogenetically diverse reductive dehalogenase-homologous genes in deep subseafloor sedimentary metagenomes.</title>
        <authorList>
            <person name="Kawai M."/>
            <person name="Futagami T."/>
            <person name="Toyoda A."/>
            <person name="Takaki Y."/>
            <person name="Nishi S."/>
            <person name="Hori S."/>
            <person name="Arai W."/>
            <person name="Tsubouchi T."/>
            <person name="Morono Y."/>
            <person name="Uchiyama I."/>
            <person name="Ito T."/>
            <person name="Fujiyama A."/>
            <person name="Inagaki F."/>
            <person name="Takami H."/>
        </authorList>
    </citation>
    <scope>NUCLEOTIDE SEQUENCE</scope>
    <source>
        <strain evidence="4">Expedition CK06-06</strain>
    </source>
</reference>
<evidence type="ECO:0000256" key="2">
    <source>
        <dbReference type="ARBA" id="ARBA00005988"/>
    </source>
</evidence>
<feature type="non-terminal residue" evidence="4">
    <location>
        <position position="242"/>
    </location>
</feature>